<name>A0AAE0Z9R4_9GAST</name>
<dbReference type="Proteomes" id="UP001283361">
    <property type="component" value="Unassembled WGS sequence"/>
</dbReference>
<evidence type="ECO:0008006" key="4">
    <source>
        <dbReference type="Google" id="ProtNLM"/>
    </source>
</evidence>
<sequence>MDRNIFETINVPLGDDDDDQSSEGEMSDEDEWIPPQVEVEELDNEISFSTSHIRKKLVISRQIVPERANRCFCGSNRMCSGLIACAAVPISRHFGTIRNIKHCLIILGRPGPLPIDPLIGIPEEPVDQAWAKIGRILDGEGQPKYSILANIMKGLAVIPHSNASSERVFSLCVRVHTGRGSLETANLSTGAGNYQKELLFLVTRAAPNFVLAVYFWWLCTDISGPFVDTRRLKMDVDCNVHH</sequence>
<proteinExistence type="predicted"/>
<feature type="compositionally biased region" description="Acidic residues" evidence="1">
    <location>
        <begin position="14"/>
        <end position="34"/>
    </location>
</feature>
<feature type="region of interest" description="Disordered" evidence="1">
    <location>
        <begin position="1"/>
        <end position="34"/>
    </location>
</feature>
<evidence type="ECO:0000256" key="1">
    <source>
        <dbReference type="SAM" id="MobiDB-lite"/>
    </source>
</evidence>
<organism evidence="2 3">
    <name type="scientific">Elysia crispata</name>
    <name type="common">lettuce slug</name>
    <dbReference type="NCBI Taxonomy" id="231223"/>
    <lineage>
        <taxon>Eukaryota</taxon>
        <taxon>Metazoa</taxon>
        <taxon>Spiralia</taxon>
        <taxon>Lophotrochozoa</taxon>
        <taxon>Mollusca</taxon>
        <taxon>Gastropoda</taxon>
        <taxon>Heterobranchia</taxon>
        <taxon>Euthyneura</taxon>
        <taxon>Panpulmonata</taxon>
        <taxon>Sacoglossa</taxon>
        <taxon>Placobranchoidea</taxon>
        <taxon>Plakobranchidae</taxon>
        <taxon>Elysia</taxon>
    </lineage>
</organism>
<gene>
    <name evidence="2" type="ORF">RRG08_006370</name>
</gene>
<comment type="caution">
    <text evidence="2">The sequence shown here is derived from an EMBL/GenBank/DDBJ whole genome shotgun (WGS) entry which is preliminary data.</text>
</comment>
<dbReference type="EMBL" id="JAWDGP010004319">
    <property type="protein sequence ID" value="KAK3765335.1"/>
    <property type="molecule type" value="Genomic_DNA"/>
</dbReference>
<evidence type="ECO:0000313" key="2">
    <source>
        <dbReference type="EMBL" id="KAK3765335.1"/>
    </source>
</evidence>
<keyword evidence="3" id="KW-1185">Reference proteome</keyword>
<evidence type="ECO:0000313" key="3">
    <source>
        <dbReference type="Proteomes" id="UP001283361"/>
    </source>
</evidence>
<reference evidence="2" key="1">
    <citation type="journal article" date="2023" name="G3 (Bethesda)">
        <title>A reference genome for the long-term kleptoplast-retaining sea slug Elysia crispata morphotype clarki.</title>
        <authorList>
            <person name="Eastman K.E."/>
            <person name="Pendleton A.L."/>
            <person name="Shaikh M.A."/>
            <person name="Suttiyut T."/>
            <person name="Ogas R."/>
            <person name="Tomko P."/>
            <person name="Gavelis G."/>
            <person name="Widhalm J.R."/>
            <person name="Wisecaver J.H."/>
        </authorList>
    </citation>
    <scope>NUCLEOTIDE SEQUENCE</scope>
    <source>
        <strain evidence="2">ECLA1</strain>
    </source>
</reference>
<protein>
    <recommendedName>
        <fullName evidence="4">HAT C-terminal dimerisation domain-containing protein</fullName>
    </recommendedName>
</protein>
<accession>A0AAE0Z9R4</accession>
<dbReference type="AlphaFoldDB" id="A0AAE0Z9R4"/>